<organism evidence="2 3">
    <name type="scientific">Favolaschia claudopus</name>
    <dbReference type="NCBI Taxonomy" id="2862362"/>
    <lineage>
        <taxon>Eukaryota</taxon>
        <taxon>Fungi</taxon>
        <taxon>Dikarya</taxon>
        <taxon>Basidiomycota</taxon>
        <taxon>Agaricomycotina</taxon>
        <taxon>Agaricomycetes</taxon>
        <taxon>Agaricomycetidae</taxon>
        <taxon>Agaricales</taxon>
        <taxon>Marasmiineae</taxon>
        <taxon>Mycenaceae</taxon>
        <taxon>Favolaschia</taxon>
    </lineage>
</organism>
<evidence type="ECO:0000313" key="2">
    <source>
        <dbReference type="EMBL" id="KAK7058084.1"/>
    </source>
</evidence>
<keyword evidence="1" id="KW-0732">Signal</keyword>
<protein>
    <submittedName>
        <fullName evidence="2">Uncharacterized protein</fullName>
    </submittedName>
</protein>
<name>A0AAW0DZH9_9AGAR</name>
<accession>A0AAW0DZH9</accession>
<feature type="chain" id="PRO_5043609179" evidence="1">
    <location>
        <begin position="19"/>
        <end position="247"/>
    </location>
</feature>
<gene>
    <name evidence="2" type="ORF">R3P38DRAFT_3169591</name>
</gene>
<sequence>MLLRRLLVTLLFGAPGFTTNTRATDRSRALALRADQSPAVALTNAKRFASDFLLSLHVVVALTLRQVAPHSGSSPIPSITYTCLIGVRQIDANQIIGYLTPATSGTAVKLQASAVNAVVATFKIPLGVTSQNGMLVYDTSTGLVLAGLTSLHVNQAMYGTSPNYVTLSSVDPPSDTPPTYEKGYFQSSIWSSRYNIGSQILTTKWVNPNGAAIDLNVDVYIYSFIRLTGKALGEAGLRRGRFECVGF</sequence>
<keyword evidence="3" id="KW-1185">Reference proteome</keyword>
<reference evidence="2 3" key="1">
    <citation type="journal article" date="2024" name="J Genomics">
        <title>Draft genome sequencing and assembly of Favolaschia claudopus CIRM-BRFM 2984 isolated from oak limbs.</title>
        <authorList>
            <person name="Navarro D."/>
            <person name="Drula E."/>
            <person name="Chaduli D."/>
            <person name="Cazenave R."/>
            <person name="Ahrendt S."/>
            <person name="Wang J."/>
            <person name="Lipzen A."/>
            <person name="Daum C."/>
            <person name="Barry K."/>
            <person name="Grigoriev I.V."/>
            <person name="Favel A."/>
            <person name="Rosso M.N."/>
            <person name="Martin F."/>
        </authorList>
    </citation>
    <scope>NUCLEOTIDE SEQUENCE [LARGE SCALE GENOMIC DNA]</scope>
    <source>
        <strain evidence="2 3">CIRM-BRFM 2984</strain>
    </source>
</reference>
<feature type="signal peptide" evidence="1">
    <location>
        <begin position="1"/>
        <end position="18"/>
    </location>
</feature>
<dbReference type="Proteomes" id="UP001362999">
    <property type="component" value="Unassembled WGS sequence"/>
</dbReference>
<proteinExistence type="predicted"/>
<dbReference type="EMBL" id="JAWWNJ010000004">
    <property type="protein sequence ID" value="KAK7058084.1"/>
    <property type="molecule type" value="Genomic_DNA"/>
</dbReference>
<evidence type="ECO:0000256" key="1">
    <source>
        <dbReference type="SAM" id="SignalP"/>
    </source>
</evidence>
<comment type="caution">
    <text evidence="2">The sequence shown here is derived from an EMBL/GenBank/DDBJ whole genome shotgun (WGS) entry which is preliminary data.</text>
</comment>
<dbReference type="AlphaFoldDB" id="A0AAW0DZH9"/>
<evidence type="ECO:0000313" key="3">
    <source>
        <dbReference type="Proteomes" id="UP001362999"/>
    </source>
</evidence>